<dbReference type="InterPro" id="IPR006626">
    <property type="entry name" value="PbH1"/>
</dbReference>
<dbReference type="InterPro" id="IPR012334">
    <property type="entry name" value="Pectin_lyas_fold"/>
</dbReference>
<evidence type="ECO:0000313" key="3">
    <source>
        <dbReference type="EMBL" id="KPL75755.1"/>
    </source>
</evidence>
<comment type="caution">
    <text evidence="3">The sequence shown here is derived from an EMBL/GenBank/DDBJ whole genome shotgun (WGS) entry which is preliminary data.</text>
</comment>
<gene>
    <name evidence="3" type="ORF">ADN01_18230</name>
</gene>
<feature type="signal peptide" evidence="1">
    <location>
        <begin position="1"/>
        <end position="28"/>
    </location>
</feature>
<evidence type="ECO:0000259" key="2">
    <source>
        <dbReference type="Pfam" id="PF13229"/>
    </source>
</evidence>
<dbReference type="EMBL" id="LGCM01000065">
    <property type="protein sequence ID" value="KPL75755.1"/>
    <property type="molecule type" value="Genomic_DNA"/>
</dbReference>
<evidence type="ECO:0000256" key="1">
    <source>
        <dbReference type="SAM" id="SignalP"/>
    </source>
</evidence>
<accession>A0A0P6XJB5</accession>
<dbReference type="InterPro" id="IPR039448">
    <property type="entry name" value="Beta_helix"/>
</dbReference>
<keyword evidence="1" id="KW-0732">Signal</keyword>
<reference evidence="3 4" key="1">
    <citation type="submission" date="2015-07" db="EMBL/GenBank/DDBJ databases">
        <title>Genome sequence of Levilinea saccharolytica DSM 16555.</title>
        <authorList>
            <person name="Hemp J."/>
            <person name="Ward L.M."/>
            <person name="Pace L.A."/>
            <person name="Fischer W.W."/>
        </authorList>
    </citation>
    <scope>NUCLEOTIDE SEQUENCE [LARGE SCALE GENOMIC DNA]</scope>
    <source>
        <strain evidence="3 4">KIBI-1</strain>
    </source>
</reference>
<sequence>MQSRFTLIRWLAAAVLLVSFLPQFPAQAQSEPPGGDLEAEAGFYPDPGAYFKVGSTAYAVTAADCDPSLAGEQACDNPLQAAVEFLTAQNLTPASGKIYIGAGVYDLAAATNPASNWSIDGGIWTAYPPKLTLVGMGSALGGAATTELRGNISLSNLGALTVSNLLIQGGSLATGNTSGLITLDRVQVLNSPGTCISIGAHQGSVAASQVLVNGCAASGSGIFADVTGGLKMTASHLNAATGEGLFLVAGEPVTLLNVSSHMNGGGGIVIQSRPDSAPKVSLTAVNITRNEGTGVQIGTLGAVSVDRSVFANNSGMGLMVMNINPESPAPVNIFRSQWIRNSGGLMVQSAGRILVDGMRSEFNQGSPVMSLDNMAGSLPIQISNRLGANTLANNDGPSFIMSNSKVAMTGVNAVRSQGFQITAPNSAVTVMRSSITDSQSHPGLIIISGGATTLADVRVNKNNSVGASLVTAGAGGSLRILRSQFNGNSGPGVSISTLGRTQISQVEASNNSALGMELVNNGVNPTGWWVTLQQSTFNGNSGGYGLRVATTGGVQAKKISASNNTSYGMQVEYIEPAPFQLTGKPGDNRFVRNGAMGLAALGVSKLVLSGVDAGQNNSFGVQAIGATTQDFQITNVQANANNSTGILAISGGRMLLKNAAADANSEKGLIAQTNYSDTAKLDLSILSSHFDGNGVNGLDLRTSGPVLMNGVSASHSALGSGAVIADNGGPNMTAKVEILSTLGQNYFDNNAMLGMDVVNAQSFSASYLSVRGNGKNSNVPGLFLRGPDAPVTLTCAVVTGNPADGLQTDTGAALVKIVNGMMDGNTRLDPSTYVNIRLFSLATTLDYKPGVCSGW</sequence>
<protein>
    <recommendedName>
        <fullName evidence="2">Right handed beta helix domain-containing protein</fullName>
    </recommendedName>
</protein>
<dbReference type="PATRIC" id="fig|229921.5.peg.286"/>
<dbReference type="Pfam" id="PF13229">
    <property type="entry name" value="Beta_helix"/>
    <property type="match status" value="2"/>
</dbReference>
<dbReference type="SUPFAM" id="SSF51126">
    <property type="entry name" value="Pectin lyase-like"/>
    <property type="match status" value="2"/>
</dbReference>
<evidence type="ECO:0000313" key="4">
    <source>
        <dbReference type="Proteomes" id="UP000050501"/>
    </source>
</evidence>
<keyword evidence="4" id="KW-1185">Reference proteome</keyword>
<dbReference type="SMART" id="SM00710">
    <property type="entry name" value="PbH1"/>
    <property type="match status" value="8"/>
</dbReference>
<dbReference type="Proteomes" id="UP000050501">
    <property type="component" value="Unassembled WGS sequence"/>
</dbReference>
<proteinExistence type="predicted"/>
<dbReference type="AlphaFoldDB" id="A0A0P6XJB5"/>
<dbReference type="InterPro" id="IPR011050">
    <property type="entry name" value="Pectin_lyase_fold/virulence"/>
</dbReference>
<name>A0A0P6XJB5_9CHLR</name>
<feature type="chain" id="PRO_5006133091" description="Right handed beta helix domain-containing protein" evidence="1">
    <location>
        <begin position="29"/>
        <end position="855"/>
    </location>
</feature>
<dbReference type="STRING" id="229921.ADN01_18230"/>
<organism evidence="3 4">
    <name type="scientific">Levilinea saccharolytica</name>
    <dbReference type="NCBI Taxonomy" id="229921"/>
    <lineage>
        <taxon>Bacteria</taxon>
        <taxon>Bacillati</taxon>
        <taxon>Chloroflexota</taxon>
        <taxon>Anaerolineae</taxon>
        <taxon>Anaerolineales</taxon>
        <taxon>Anaerolineaceae</taxon>
        <taxon>Levilinea</taxon>
    </lineage>
</organism>
<dbReference type="RefSeq" id="WP_062417208.1">
    <property type="nucleotide sequence ID" value="NZ_DF967974.1"/>
</dbReference>
<feature type="domain" description="Right handed beta helix" evidence="2">
    <location>
        <begin position="524"/>
        <end position="673"/>
    </location>
</feature>
<feature type="domain" description="Right handed beta helix" evidence="2">
    <location>
        <begin position="176"/>
        <end position="322"/>
    </location>
</feature>
<dbReference type="Gene3D" id="2.160.20.10">
    <property type="entry name" value="Single-stranded right-handed beta-helix, Pectin lyase-like"/>
    <property type="match status" value="2"/>
</dbReference>